<dbReference type="InterPro" id="IPR013525">
    <property type="entry name" value="ABC2_TM"/>
</dbReference>
<evidence type="ECO:0000256" key="3">
    <source>
        <dbReference type="ARBA" id="ARBA00022448"/>
    </source>
</evidence>
<proteinExistence type="inferred from homology"/>
<dbReference type="PANTHER" id="PTHR30413:SF10">
    <property type="entry name" value="CAPSULE POLYSACCHARIDE EXPORT INNER-MEMBRANE PROTEIN CTRC"/>
    <property type="match status" value="1"/>
</dbReference>
<evidence type="ECO:0000256" key="1">
    <source>
        <dbReference type="ARBA" id="ARBA00004651"/>
    </source>
</evidence>
<evidence type="ECO:0000256" key="2">
    <source>
        <dbReference type="ARBA" id="ARBA00007783"/>
    </source>
</evidence>
<feature type="transmembrane region" description="Helical" evidence="9">
    <location>
        <begin position="124"/>
        <end position="147"/>
    </location>
</feature>
<comment type="subcellular location">
    <subcellularLocation>
        <location evidence="1">Cell membrane</location>
        <topology evidence="1">Multi-pass membrane protein</topology>
    </subcellularLocation>
</comment>
<dbReference type="EMBL" id="JAUKTR010000002">
    <property type="protein sequence ID" value="MDO1559020.1"/>
    <property type="molecule type" value="Genomic_DNA"/>
</dbReference>
<evidence type="ECO:0000256" key="7">
    <source>
        <dbReference type="ARBA" id="ARBA00023047"/>
    </source>
</evidence>
<evidence type="ECO:0000256" key="8">
    <source>
        <dbReference type="ARBA" id="ARBA00023136"/>
    </source>
</evidence>
<dbReference type="Pfam" id="PF01061">
    <property type="entry name" value="ABC2_membrane"/>
    <property type="match status" value="1"/>
</dbReference>
<comment type="similarity">
    <text evidence="2">Belongs to the ABC-2 integral membrane protein family.</text>
</comment>
<evidence type="ECO:0000256" key="6">
    <source>
        <dbReference type="ARBA" id="ARBA00022989"/>
    </source>
</evidence>
<keyword evidence="4" id="KW-1003">Cell membrane</keyword>
<dbReference type="Proteomes" id="UP001169063">
    <property type="component" value="Unassembled WGS sequence"/>
</dbReference>
<keyword evidence="12" id="KW-1185">Reference proteome</keyword>
<keyword evidence="3" id="KW-0813">Transport</keyword>
<dbReference type="RefSeq" id="WP_302109449.1">
    <property type="nucleotide sequence ID" value="NZ_JAUKTR010000002.1"/>
</dbReference>
<feature type="transmembrane region" description="Helical" evidence="9">
    <location>
        <begin position="96"/>
        <end position="118"/>
    </location>
</feature>
<keyword evidence="6 9" id="KW-1133">Transmembrane helix</keyword>
<keyword evidence="7" id="KW-0625">Polysaccharide transport</keyword>
<keyword evidence="5 9" id="KW-0812">Transmembrane</keyword>
<protein>
    <submittedName>
        <fullName evidence="11">ABC transporter permease</fullName>
    </submittedName>
</protein>
<accession>A0ABT8SKD0</accession>
<name>A0ABT8SKD0_9CAUL</name>
<evidence type="ECO:0000259" key="10">
    <source>
        <dbReference type="Pfam" id="PF01061"/>
    </source>
</evidence>
<dbReference type="PANTHER" id="PTHR30413">
    <property type="entry name" value="INNER MEMBRANE TRANSPORT PERMEASE"/>
    <property type="match status" value="1"/>
</dbReference>
<keyword evidence="8 9" id="KW-0472">Membrane</keyword>
<gene>
    <name evidence="11" type="ORF">Q0812_06210</name>
</gene>
<sequence length="239" mass="26758">MAWSDTVARYRRSILGPFWTAGTMAGTSISLAFVFGSIFGEPLHEVLPYIMAGLVTWQIAALYLYEGPEVFIGQAGAIQNNALPTSFYLFRYVTRALITLAHNLVVLGVTLLVLRYFVGIHWQVIPGLILLIIFATFASGLAGLVAARFRDVRFMLPQLGQLLFFLTPIFWRPEAVSPERAGVYLYNPMYYMLSIVRDPLLGKGLPPTVWAVAAIIVAVTIAAYFIAFALYRRRLPFWL</sequence>
<comment type="caution">
    <text evidence="11">The sequence shown here is derived from an EMBL/GenBank/DDBJ whole genome shotgun (WGS) entry which is preliminary data.</text>
</comment>
<evidence type="ECO:0000256" key="9">
    <source>
        <dbReference type="SAM" id="Phobius"/>
    </source>
</evidence>
<feature type="domain" description="ABC-2 type transporter transmembrane" evidence="10">
    <location>
        <begin position="3"/>
        <end position="198"/>
    </location>
</feature>
<evidence type="ECO:0000313" key="12">
    <source>
        <dbReference type="Proteomes" id="UP001169063"/>
    </source>
</evidence>
<evidence type="ECO:0000256" key="5">
    <source>
        <dbReference type="ARBA" id="ARBA00022692"/>
    </source>
</evidence>
<evidence type="ECO:0000256" key="4">
    <source>
        <dbReference type="ARBA" id="ARBA00022475"/>
    </source>
</evidence>
<feature type="transmembrane region" description="Helical" evidence="9">
    <location>
        <begin position="209"/>
        <end position="231"/>
    </location>
</feature>
<reference evidence="11" key="1">
    <citation type="submission" date="2023-07" db="EMBL/GenBank/DDBJ databases">
        <title>Brevundimonas soil sp. nov., isolated from the soil of chemical plant.</title>
        <authorList>
            <person name="Wu N."/>
        </authorList>
    </citation>
    <scope>NUCLEOTIDE SEQUENCE</scope>
    <source>
        <strain evidence="11">XZ-24</strain>
    </source>
</reference>
<feature type="transmembrane region" description="Helical" evidence="9">
    <location>
        <begin position="18"/>
        <end position="40"/>
    </location>
</feature>
<keyword evidence="7" id="KW-0762">Sugar transport</keyword>
<organism evidence="11 12">
    <name type="scientific">Peiella sedimenti</name>
    <dbReference type="NCBI Taxonomy" id="3061083"/>
    <lineage>
        <taxon>Bacteria</taxon>
        <taxon>Pseudomonadati</taxon>
        <taxon>Pseudomonadota</taxon>
        <taxon>Alphaproteobacteria</taxon>
        <taxon>Caulobacterales</taxon>
        <taxon>Caulobacteraceae</taxon>
        <taxon>Peiella</taxon>
    </lineage>
</organism>
<evidence type="ECO:0000313" key="11">
    <source>
        <dbReference type="EMBL" id="MDO1559020.1"/>
    </source>
</evidence>